<name>A0A9K3LTA5_9STRA</name>
<evidence type="ECO:0000256" key="1">
    <source>
        <dbReference type="ARBA" id="ARBA00022578"/>
    </source>
</evidence>
<evidence type="ECO:0000256" key="3">
    <source>
        <dbReference type="ARBA" id="ARBA00023172"/>
    </source>
</evidence>
<dbReference type="GO" id="GO:0004803">
    <property type="term" value="F:transposase activity"/>
    <property type="evidence" value="ECO:0007669"/>
    <property type="project" value="InterPro"/>
</dbReference>
<proteinExistence type="predicted"/>
<dbReference type="PANTHER" id="PTHR31973:SF187">
    <property type="entry name" value="MUTATOR TRANSPOSASE MUDRA PROTEIN"/>
    <property type="match status" value="1"/>
</dbReference>
<feature type="region of interest" description="Disordered" evidence="4">
    <location>
        <begin position="1100"/>
        <end position="1131"/>
    </location>
</feature>
<dbReference type="InterPro" id="IPR001207">
    <property type="entry name" value="Transposase_mutator"/>
</dbReference>
<sequence length="1167" mass="134494">MNFDKIYLFMFFQTFRQQKKRGGNRKLQKQDIYFDAEAYDNLMRPFAGLSPGQRLLENAPHVENPISESQFATYKAALRRIYNAQINKNVNSLHWDHVWLPALKELHRLVRSRKLIIKRLQHQEKVTGEFSPYAMVGHYNDIEDMLWTDSNGRSWRQTVANLRHRYCLLFLTSGILRCESLTKADLSDHLSFYLPQRDQDIHPMLLLIMQIPEGKVNNGRTLFGRATRHKLPQFCPVGALAMYLQCRFHVTREFNNFTIEDWCTNSRWFDIKLLVDVDGISDRTQEMRSDGYSKHIKEMLLKLGLPTNNLCHLGRKLGTKTLELLEEESESIRRMGQWNPSVFDNYYSTKLPIGSIRKLAGYVSKSNIYYNTRTTVNPNDALLRSTPMGSFVYTALDGVLEQAQIHRGGYDTAIHFLRCLAELNKVFLQDAAALLCVKEERSNHFMYQNLAVLESQAFYDFKGQMASAIRHEVSPLDATVESVLPGVLEIQRTTHSMVEQLGGKVDRFHEAVHEAVHEATRSISEDVTRKLQGLCNHLKRCLDDKQMEGNRRRKLAHCFTSIGQLLNMSELDDAESDGDTRHEPERTFAGNNLFESKEQDPSTEPFESEEQGLSTGPNATSATTVAISRTRVSGCSTVTSPEKRLAPKYHSLKEILDDWQDPNNGFLVLDKKYGRNWRKDWSDSQKTSFSRLSRIYSAVEKYIESKPDHNEALEELEDVFKKKRLSVRGMGKLLCRHRSLISTRALLLICGFLHITVPNVVSTPSHYYLDTEKTPRHRKNPSCYLDTEKTPLLLLRHRRLEGWKWFLELLVEAIPLLKMQHPDNRCRFCYFTVISDRQKGLIQALQQVFPDNHHCFCSVHIARNVEKEVGKKVAKHVHALSATFSKRESDELMAKINAISARGKKYLEGISANQWRSTAWVDDPTLPPRFGIVTTNMSESVNSMVGDARDGSWLECTNDIVRKMMNRICSLREENYGREGVVDKVAEILENRWKNCSNFQVREVVKGGSQFDVFRPSRGASLPETNRLLDVREQTCECGKWQEHGVPCIDAVAYYRLFETQTLQYIMDNHVSEHYKYETVNGLLKENIVPVSLDILDQDGVTLPPNRTKRSSGRPRKKRIRKRSRFAHDPDKSPIVCSRCKKRGHNVKTCVAREQLEKQHPAELDLS</sequence>
<feature type="compositionally biased region" description="Basic residues" evidence="4">
    <location>
        <begin position="1107"/>
        <end position="1125"/>
    </location>
</feature>
<feature type="domain" description="Transcription activator GCR1-like" evidence="5">
    <location>
        <begin position="645"/>
        <end position="718"/>
    </location>
</feature>
<reference evidence="7" key="1">
    <citation type="journal article" date="2021" name="Sci. Rep.">
        <title>Diploid genomic architecture of Nitzschia inconspicua, an elite biomass production diatom.</title>
        <authorList>
            <person name="Oliver A."/>
            <person name="Podell S."/>
            <person name="Pinowska A."/>
            <person name="Traller J.C."/>
            <person name="Smith S.R."/>
            <person name="McClure R."/>
            <person name="Beliaev A."/>
            <person name="Bohutskyi P."/>
            <person name="Hill E.A."/>
            <person name="Rabines A."/>
            <person name="Zheng H."/>
            <person name="Allen L.Z."/>
            <person name="Kuo A."/>
            <person name="Grigoriev I.V."/>
            <person name="Allen A.E."/>
            <person name="Hazlebeck D."/>
            <person name="Allen E.E."/>
        </authorList>
    </citation>
    <scope>NUCLEOTIDE SEQUENCE</scope>
    <source>
        <strain evidence="7">Hildebrandi</strain>
    </source>
</reference>
<evidence type="ECO:0000256" key="4">
    <source>
        <dbReference type="SAM" id="MobiDB-lite"/>
    </source>
</evidence>
<feature type="region of interest" description="Disordered" evidence="4">
    <location>
        <begin position="573"/>
        <end position="621"/>
    </location>
</feature>
<keyword evidence="8" id="KW-1185">Reference proteome</keyword>
<dbReference type="OrthoDB" id="3264175at2759"/>
<evidence type="ECO:0000259" key="5">
    <source>
        <dbReference type="Pfam" id="PF12550"/>
    </source>
</evidence>
<evidence type="ECO:0000256" key="2">
    <source>
        <dbReference type="ARBA" id="ARBA00023125"/>
    </source>
</evidence>
<evidence type="ECO:0000259" key="6">
    <source>
        <dbReference type="Pfam" id="PF16787"/>
    </source>
</evidence>
<keyword evidence="1" id="KW-0815">Transposition</keyword>
<keyword evidence="3" id="KW-0233">DNA recombination</keyword>
<feature type="compositionally biased region" description="Polar residues" evidence="4">
    <location>
        <begin position="611"/>
        <end position="621"/>
    </location>
</feature>
<keyword evidence="2 7" id="KW-0238">DNA-binding</keyword>
<dbReference type="EMBL" id="JAGRRH010000007">
    <property type="protein sequence ID" value="KAG7367569.1"/>
    <property type="molecule type" value="Genomic_DNA"/>
</dbReference>
<accession>A0A9K3LTA5</accession>
<gene>
    <name evidence="7" type="ORF">IV203_030240</name>
</gene>
<dbReference type="Proteomes" id="UP000693970">
    <property type="component" value="Unassembled WGS sequence"/>
</dbReference>
<dbReference type="Pfam" id="PF12550">
    <property type="entry name" value="GCR1_C"/>
    <property type="match status" value="1"/>
</dbReference>
<dbReference type="AlphaFoldDB" id="A0A9K3LTA5"/>
<dbReference type="GO" id="GO:0006313">
    <property type="term" value="P:DNA transposition"/>
    <property type="evidence" value="ECO:0007669"/>
    <property type="project" value="InterPro"/>
</dbReference>
<feature type="domain" description="Ndc10" evidence="6">
    <location>
        <begin position="160"/>
        <end position="434"/>
    </location>
</feature>
<protein>
    <submittedName>
        <fullName evidence="7">Centromere DNA-binding like protein</fullName>
    </submittedName>
</protein>
<comment type="caution">
    <text evidence="7">The sequence shown here is derived from an EMBL/GenBank/DDBJ whole genome shotgun (WGS) entry which is preliminary data.</text>
</comment>
<organism evidence="7 8">
    <name type="scientific">Nitzschia inconspicua</name>
    <dbReference type="NCBI Taxonomy" id="303405"/>
    <lineage>
        <taxon>Eukaryota</taxon>
        <taxon>Sar</taxon>
        <taxon>Stramenopiles</taxon>
        <taxon>Ochrophyta</taxon>
        <taxon>Bacillariophyta</taxon>
        <taxon>Bacillariophyceae</taxon>
        <taxon>Bacillariophycidae</taxon>
        <taxon>Bacillariales</taxon>
        <taxon>Bacillariaceae</taxon>
        <taxon>Nitzschia</taxon>
    </lineage>
</organism>
<evidence type="ECO:0000313" key="7">
    <source>
        <dbReference type="EMBL" id="KAG7367569.1"/>
    </source>
</evidence>
<dbReference type="InterPro" id="IPR031872">
    <property type="entry name" value="NDC10_II"/>
</dbReference>
<dbReference type="GO" id="GO:0003677">
    <property type="term" value="F:DNA binding"/>
    <property type="evidence" value="ECO:0007669"/>
    <property type="project" value="UniProtKB-KW"/>
</dbReference>
<dbReference type="Pfam" id="PF16787">
    <property type="entry name" value="NDC10_II"/>
    <property type="match status" value="1"/>
</dbReference>
<dbReference type="Pfam" id="PF00872">
    <property type="entry name" value="Transposase_mut"/>
    <property type="match status" value="1"/>
</dbReference>
<dbReference type="PANTHER" id="PTHR31973">
    <property type="entry name" value="POLYPROTEIN, PUTATIVE-RELATED"/>
    <property type="match status" value="1"/>
</dbReference>
<reference evidence="7" key="2">
    <citation type="submission" date="2021-04" db="EMBL/GenBank/DDBJ databases">
        <authorList>
            <person name="Podell S."/>
        </authorList>
    </citation>
    <scope>NUCLEOTIDE SEQUENCE</scope>
    <source>
        <strain evidence="7">Hildebrandi</strain>
    </source>
</reference>
<dbReference type="InterPro" id="IPR022210">
    <property type="entry name" value="TF_GCR1-like"/>
</dbReference>
<evidence type="ECO:0000313" key="8">
    <source>
        <dbReference type="Proteomes" id="UP000693970"/>
    </source>
</evidence>